<feature type="transmembrane region" description="Helical" evidence="1">
    <location>
        <begin position="235"/>
        <end position="258"/>
    </location>
</feature>
<feature type="transmembrane region" description="Helical" evidence="1">
    <location>
        <begin position="90"/>
        <end position="108"/>
    </location>
</feature>
<evidence type="ECO:0000313" key="3">
    <source>
        <dbReference type="Proteomes" id="UP000741360"/>
    </source>
</evidence>
<dbReference type="AlphaFoldDB" id="A0A932LZ81"/>
<keyword evidence="1" id="KW-0812">Transmembrane</keyword>
<comment type="caution">
    <text evidence="2">The sequence shown here is derived from an EMBL/GenBank/DDBJ whole genome shotgun (WGS) entry which is preliminary data.</text>
</comment>
<feature type="transmembrane region" description="Helical" evidence="1">
    <location>
        <begin position="128"/>
        <end position="157"/>
    </location>
</feature>
<dbReference type="Proteomes" id="UP000741360">
    <property type="component" value="Unassembled WGS sequence"/>
</dbReference>
<accession>A0A932LZ81</accession>
<evidence type="ECO:0000313" key="2">
    <source>
        <dbReference type="EMBL" id="MBI3013867.1"/>
    </source>
</evidence>
<evidence type="ECO:0000256" key="1">
    <source>
        <dbReference type="SAM" id="Phobius"/>
    </source>
</evidence>
<keyword evidence="1" id="KW-1133">Transmembrane helix</keyword>
<reference evidence="2" key="1">
    <citation type="submission" date="2020-07" db="EMBL/GenBank/DDBJ databases">
        <title>Huge and variable diversity of episymbiotic CPR bacteria and DPANN archaea in groundwater ecosystems.</title>
        <authorList>
            <person name="He C.Y."/>
            <person name="Keren R."/>
            <person name="Whittaker M."/>
            <person name="Farag I.F."/>
            <person name="Doudna J."/>
            <person name="Cate J.H.D."/>
            <person name="Banfield J.F."/>
        </authorList>
    </citation>
    <scope>NUCLEOTIDE SEQUENCE</scope>
    <source>
        <strain evidence="2">NC_groundwater_717_Ag_S-0.2um_59_8</strain>
    </source>
</reference>
<feature type="transmembrane region" description="Helical" evidence="1">
    <location>
        <begin position="48"/>
        <end position="69"/>
    </location>
</feature>
<feature type="transmembrane region" description="Helical" evidence="1">
    <location>
        <begin position="189"/>
        <end position="214"/>
    </location>
</feature>
<sequence length="274" mass="29696">MATKETKIFVPPFLLFSVNTFLLILLWGRGPSGAGLDSGPAGLLVVNFLVFVLTILQYGWLFALITSLVESRPLYLRQSLMEALPLSARLLGLGVCISILLTVLWLLSSTLFAVEIASFKLIRGLSGLPLYLALFGLFIGFLLTAALLTGILFLLLASPFAGPVLALEHVGPLAALKIVLLFVKSHLLFALGMACLSGFILLFSLLPLSVLLFFKGSEWLSQAIRQASPLYMLGSQLYSLFLMGISTVVLISYSLGYFRHSSRISLTPSQEPGP</sequence>
<proteinExistence type="predicted"/>
<keyword evidence="1" id="KW-0472">Membrane</keyword>
<gene>
    <name evidence="2" type="ORF">HYY65_02110</name>
</gene>
<protein>
    <submittedName>
        <fullName evidence="2">Uncharacterized protein</fullName>
    </submittedName>
</protein>
<name>A0A932LZ81_UNCTE</name>
<organism evidence="2 3">
    <name type="scientific">Tectimicrobiota bacterium</name>
    <dbReference type="NCBI Taxonomy" id="2528274"/>
    <lineage>
        <taxon>Bacteria</taxon>
        <taxon>Pseudomonadati</taxon>
        <taxon>Nitrospinota/Tectimicrobiota group</taxon>
        <taxon>Candidatus Tectimicrobiota</taxon>
    </lineage>
</organism>
<dbReference type="EMBL" id="JACPSX010000036">
    <property type="protein sequence ID" value="MBI3013867.1"/>
    <property type="molecule type" value="Genomic_DNA"/>
</dbReference>
<feature type="transmembrane region" description="Helical" evidence="1">
    <location>
        <begin position="9"/>
        <end position="28"/>
    </location>
</feature>